<feature type="chain" id="PRO_5044896576" evidence="1">
    <location>
        <begin position="29"/>
        <end position="77"/>
    </location>
</feature>
<feature type="non-terminal residue" evidence="2">
    <location>
        <position position="1"/>
    </location>
</feature>
<keyword evidence="3" id="KW-1185">Reference proteome</keyword>
<protein>
    <submittedName>
        <fullName evidence="2">Uncharacterized protein</fullName>
    </submittedName>
</protein>
<accession>A0ABD0KP30</accession>
<keyword evidence="1" id="KW-0732">Signal</keyword>
<dbReference type="AlphaFoldDB" id="A0ABD0KP30"/>
<reference evidence="2 3" key="1">
    <citation type="journal article" date="2023" name="Sci. Data">
        <title>Genome assembly of the Korean intertidal mud-creeper Batillaria attramentaria.</title>
        <authorList>
            <person name="Patra A.K."/>
            <person name="Ho P.T."/>
            <person name="Jun S."/>
            <person name="Lee S.J."/>
            <person name="Kim Y."/>
            <person name="Won Y.J."/>
        </authorList>
    </citation>
    <scope>NUCLEOTIDE SEQUENCE [LARGE SCALE GENOMIC DNA]</scope>
    <source>
        <strain evidence="2">Wonlab-2016</strain>
    </source>
</reference>
<evidence type="ECO:0000313" key="3">
    <source>
        <dbReference type="Proteomes" id="UP001519460"/>
    </source>
</evidence>
<dbReference type="Proteomes" id="UP001519460">
    <property type="component" value="Unassembled WGS sequence"/>
</dbReference>
<gene>
    <name evidence="2" type="ORF">BaRGS_00019761</name>
</gene>
<comment type="caution">
    <text evidence="2">The sequence shown here is derived from an EMBL/GenBank/DDBJ whole genome shotgun (WGS) entry which is preliminary data.</text>
</comment>
<organism evidence="2 3">
    <name type="scientific">Batillaria attramentaria</name>
    <dbReference type="NCBI Taxonomy" id="370345"/>
    <lineage>
        <taxon>Eukaryota</taxon>
        <taxon>Metazoa</taxon>
        <taxon>Spiralia</taxon>
        <taxon>Lophotrochozoa</taxon>
        <taxon>Mollusca</taxon>
        <taxon>Gastropoda</taxon>
        <taxon>Caenogastropoda</taxon>
        <taxon>Sorbeoconcha</taxon>
        <taxon>Cerithioidea</taxon>
        <taxon>Batillariidae</taxon>
        <taxon>Batillaria</taxon>
    </lineage>
</organism>
<feature type="signal peptide" evidence="1">
    <location>
        <begin position="1"/>
        <end position="28"/>
    </location>
</feature>
<proteinExistence type="predicted"/>
<name>A0ABD0KP30_9CAEN</name>
<evidence type="ECO:0000313" key="2">
    <source>
        <dbReference type="EMBL" id="KAK7488957.1"/>
    </source>
</evidence>
<sequence>NMAAGSVMPYIVIAAVCFLVLLPTGSDAVKKTCMFGCMRRVISCKRKAAALNTGMDACCESYVRCYFDCNPDAVEPP</sequence>
<feature type="non-terminal residue" evidence="2">
    <location>
        <position position="77"/>
    </location>
</feature>
<dbReference type="EMBL" id="JACVVK020000144">
    <property type="protein sequence ID" value="KAK7488957.1"/>
    <property type="molecule type" value="Genomic_DNA"/>
</dbReference>
<evidence type="ECO:0000256" key="1">
    <source>
        <dbReference type="SAM" id="SignalP"/>
    </source>
</evidence>